<sequence length="300" mass="31570">MTATSAKGAGGASAVAGVEGAVGVGASPLDKAAGENFPVALRVLPPRLRRHLNALYCYARYVDDLGDEAPGDRTAALHEVADQVRRLYDGAGGGADVTDPVVAGLRPMVAEVGVPADPFLRLVEANLVDQQVTRYTFAELLDYCRLSANPVGEVVLHIFGVATPERIEMSDHLCTGLQLVEHWQDVAEDRRSGRVYLPQEDLRLFGVSEEDLDAPQAGEAVRALLAFETGRALAYLEAGALLLPSLRGWARLAVSGYLAGGRAAAAAIARAGHDTLSGTPRAGSRQVAAAWLRASLRSPG</sequence>
<dbReference type="SUPFAM" id="SSF48576">
    <property type="entry name" value="Terpenoid synthases"/>
    <property type="match status" value="1"/>
</dbReference>
<proteinExistence type="predicted"/>
<dbReference type="InterPro" id="IPR017827">
    <property type="entry name" value="HSQ_synthase_HpnC"/>
</dbReference>
<dbReference type="GO" id="GO:0051996">
    <property type="term" value="F:squalene synthase [NAD(P)H] activity"/>
    <property type="evidence" value="ECO:0007669"/>
    <property type="project" value="InterPro"/>
</dbReference>
<dbReference type="Gene3D" id="1.10.600.10">
    <property type="entry name" value="Farnesyl Diphosphate Synthase"/>
    <property type="match status" value="1"/>
</dbReference>
<dbReference type="InterPro" id="IPR002060">
    <property type="entry name" value="Squ/phyt_synthse"/>
</dbReference>
<evidence type="ECO:0000313" key="2">
    <source>
        <dbReference type="Proteomes" id="UP000198983"/>
    </source>
</evidence>
<dbReference type="RefSeq" id="WP_241827454.1">
    <property type="nucleotide sequence ID" value="NZ_LT629732.1"/>
</dbReference>
<keyword evidence="2" id="KW-1185">Reference proteome</keyword>
<name>A0A1H1TIR9_9ACTN</name>
<dbReference type="InterPro" id="IPR044843">
    <property type="entry name" value="Trans_IPPS_bact-type"/>
</dbReference>
<organism evidence="1 2">
    <name type="scientific">Actinopolymorpha singaporensis</name>
    <dbReference type="NCBI Taxonomy" id="117157"/>
    <lineage>
        <taxon>Bacteria</taxon>
        <taxon>Bacillati</taxon>
        <taxon>Actinomycetota</taxon>
        <taxon>Actinomycetes</taxon>
        <taxon>Propionibacteriales</taxon>
        <taxon>Actinopolymorphaceae</taxon>
        <taxon>Actinopolymorpha</taxon>
    </lineage>
</organism>
<dbReference type="SFLD" id="SFLDS00005">
    <property type="entry name" value="Isoprenoid_Synthase_Type_I"/>
    <property type="match status" value="1"/>
</dbReference>
<reference evidence="1 2" key="1">
    <citation type="submission" date="2016-10" db="EMBL/GenBank/DDBJ databases">
        <authorList>
            <person name="de Groot N.N."/>
        </authorList>
    </citation>
    <scope>NUCLEOTIDE SEQUENCE [LARGE SCALE GENOMIC DNA]</scope>
    <source>
        <strain evidence="1 2">DSM 22024</strain>
    </source>
</reference>
<dbReference type="AlphaFoldDB" id="A0A1H1TIR9"/>
<dbReference type="InterPro" id="IPR033904">
    <property type="entry name" value="Trans_IPPS_HH"/>
</dbReference>
<dbReference type="GO" id="GO:0004311">
    <property type="term" value="F:geranylgeranyl diphosphate synthase activity"/>
    <property type="evidence" value="ECO:0007669"/>
    <property type="project" value="InterPro"/>
</dbReference>
<dbReference type="GO" id="GO:0016114">
    <property type="term" value="P:terpenoid biosynthetic process"/>
    <property type="evidence" value="ECO:0007669"/>
    <property type="project" value="UniProtKB-ARBA"/>
</dbReference>
<dbReference type="SFLD" id="SFLDG01018">
    <property type="entry name" value="Squalene/Phytoene_Synthase_Lik"/>
    <property type="match status" value="1"/>
</dbReference>
<dbReference type="PANTHER" id="PTHR31480">
    <property type="entry name" value="BIFUNCTIONAL LYCOPENE CYCLASE/PHYTOENE SYNTHASE"/>
    <property type="match status" value="1"/>
</dbReference>
<dbReference type="Proteomes" id="UP000198983">
    <property type="component" value="Chromosome I"/>
</dbReference>
<dbReference type="InterPro" id="IPR008949">
    <property type="entry name" value="Isoprenoid_synthase_dom_sf"/>
</dbReference>
<dbReference type="SFLD" id="SFLDG01212">
    <property type="entry name" value="Phytoene_synthase_like"/>
    <property type="match status" value="1"/>
</dbReference>
<protein>
    <submittedName>
        <fullName evidence="1">Squalene synthase HpnC</fullName>
    </submittedName>
</protein>
<accession>A0A1H1TIR9</accession>
<evidence type="ECO:0000313" key="1">
    <source>
        <dbReference type="EMBL" id="SDS60102.1"/>
    </source>
</evidence>
<gene>
    <name evidence="1" type="ORF">SAMN04489717_3214</name>
</gene>
<dbReference type="STRING" id="117157.SAMN04489717_3214"/>
<dbReference type="Pfam" id="PF00494">
    <property type="entry name" value="SQS_PSY"/>
    <property type="match status" value="1"/>
</dbReference>
<dbReference type="EMBL" id="LT629732">
    <property type="protein sequence ID" value="SDS60102.1"/>
    <property type="molecule type" value="Genomic_DNA"/>
</dbReference>
<dbReference type="NCBIfam" id="TIGR03464">
    <property type="entry name" value="HpnC"/>
    <property type="match status" value="1"/>
</dbReference>
<dbReference type="CDD" id="cd00683">
    <property type="entry name" value="Trans_IPPS_HH"/>
    <property type="match status" value="1"/>
</dbReference>